<dbReference type="InterPro" id="IPR050182">
    <property type="entry name" value="Cytochrome_P450_fam2"/>
</dbReference>
<keyword evidence="10" id="KW-1185">Reference proteome</keyword>
<comment type="caution">
    <text evidence="9">The sequence shown here is derived from an EMBL/GenBank/DDBJ whole genome shotgun (WGS) entry which is preliminary data.</text>
</comment>
<evidence type="ECO:0000313" key="10">
    <source>
        <dbReference type="Proteomes" id="UP000494206"/>
    </source>
</evidence>
<dbReference type="FunFam" id="1.10.630.10:FF:000036">
    <property type="entry name" value="CYtochrome P450 family"/>
    <property type="match status" value="1"/>
</dbReference>
<gene>
    <name evidence="9" type="ORF">CBOVIS_LOCUS1645</name>
</gene>
<comment type="cofactor">
    <cofactor evidence="1 7">
        <name>heme</name>
        <dbReference type="ChEBI" id="CHEBI:30413"/>
    </cofactor>
</comment>
<dbReference type="InterPro" id="IPR036396">
    <property type="entry name" value="Cyt_P450_sf"/>
</dbReference>
<evidence type="ECO:0000256" key="4">
    <source>
        <dbReference type="ARBA" id="ARBA00023002"/>
    </source>
</evidence>
<reference evidence="9 10" key="1">
    <citation type="submission" date="2020-04" db="EMBL/GenBank/DDBJ databases">
        <authorList>
            <person name="Laetsch R D."/>
            <person name="Stevens L."/>
            <person name="Kumar S."/>
            <person name="Blaxter L. M."/>
        </authorList>
    </citation>
    <scope>NUCLEOTIDE SEQUENCE [LARGE SCALE GENOMIC DNA]</scope>
</reference>
<keyword evidence="4 8" id="KW-0560">Oxidoreductase</keyword>
<dbReference type="Proteomes" id="UP000494206">
    <property type="component" value="Unassembled WGS sequence"/>
</dbReference>
<keyword evidence="7 8" id="KW-0349">Heme</keyword>
<dbReference type="GO" id="GO:0016712">
    <property type="term" value="F:oxidoreductase activity, acting on paired donors, with incorporation or reduction of molecular oxygen, reduced flavin or flavoprotein as one donor, and incorporation of one atom of oxygen"/>
    <property type="evidence" value="ECO:0007669"/>
    <property type="project" value="TreeGrafter"/>
</dbReference>
<dbReference type="GO" id="GO:0006805">
    <property type="term" value="P:xenobiotic metabolic process"/>
    <property type="evidence" value="ECO:0007669"/>
    <property type="project" value="TreeGrafter"/>
</dbReference>
<proteinExistence type="inferred from homology"/>
<evidence type="ECO:0000313" key="9">
    <source>
        <dbReference type="EMBL" id="CAB3398364.1"/>
    </source>
</evidence>
<evidence type="ECO:0000256" key="1">
    <source>
        <dbReference type="ARBA" id="ARBA00001971"/>
    </source>
</evidence>
<dbReference type="OrthoDB" id="1055148at2759"/>
<dbReference type="SUPFAM" id="SSF48264">
    <property type="entry name" value="Cytochrome P450"/>
    <property type="match status" value="1"/>
</dbReference>
<dbReference type="GO" id="GO:0020037">
    <property type="term" value="F:heme binding"/>
    <property type="evidence" value="ECO:0007669"/>
    <property type="project" value="InterPro"/>
</dbReference>
<dbReference type="InterPro" id="IPR002401">
    <property type="entry name" value="Cyt_P450_E_grp-I"/>
</dbReference>
<dbReference type="PRINTS" id="PR00385">
    <property type="entry name" value="P450"/>
</dbReference>
<evidence type="ECO:0008006" key="11">
    <source>
        <dbReference type="Google" id="ProtNLM"/>
    </source>
</evidence>
<dbReference type="Gene3D" id="1.10.630.10">
    <property type="entry name" value="Cytochrome P450"/>
    <property type="match status" value="1"/>
</dbReference>
<dbReference type="InterPro" id="IPR001128">
    <property type="entry name" value="Cyt_P450"/>
</dbReference>
<comment type="similarity">
    <text evidence="2 8">Belongs to the cytochrome P450 family.</text>
</comment>
<dbReference type="PANTHER" id="PTHR24300">
    <property type="entry name" value="CYTOCHROME P450 508A4-RELATED"/>
    <property type="match status" value="1"/>
</dbReference>
<dbReference type="PANTHER" id="PTHR24300:SF375">
    <property type="entry name" value="CYTOCHROME P450 FAMILY"/>
    <property type="match status" value="1"/>
</dbReference>
<protein>
    <recommendedName>
        <fullName evidence="11">CYtochrome P450 family</fullName>
    </recommendedName>
</protein>
<accession>A0A8S1E411</accession>
<evidence type="ECO:0000256" key="7">
    <source>
        <dbReference type="PIRSR" id="PIRSR602401-1"/>
    </source>
</evidence>
<organism evidence="9 10">
    <name type="scientific">Caenorhabditis bovis</name>
    <dbReference type="NCBI Taxonomy" id="2654633"/>
    <lineage>
        <taxon>Eukaryota</taxon>
        <taxon>Metazoa</taxon>
        <taxon>Ecdysozoa</taxon>
        <taxon>Nematoda</taxon>
        <taxon>Chromadorea</taxon>
        <taxon>Rhabditida</taxon>
        <taxon>Rhabditina</taxon>
        <taxon>Rhabditomorpha</taxon>
        <taxon>Rhabditoidea</taxon>
        <taxon>Rhabditidae</taxon>
        <taxon>Peloderinae</taxon>
        <taxon>Caenorhabditis</taxon>
    </lineage>
</organism>
<evidence type="ECO:0000256" key="3">
    <source>
        <dbReference type="ARBA" id="ARBA00022723"/>
    </source>
</evidence>
<sequence length="493" mass="57548">MLLVISLILLILFIFYHVYWKRRYLPPGPVPLPFLGNIIQLYRVLPGYEAFLECKRTYGDVFTFWIGGNPYIIIASLDLMKETFVKDGDAYAEKSQHELQLKMRGGSYGIIDTNGHLWREHRRFALTTLRDFGLGKAVMQEKILLEIRESFKNLQQLQGQEVEVTEYLDRSVGNVINLVLFGYRFEGEKAWELDHMKGLINYQTETFSKFSILLQSYIPILRHLMPRPNINDKIDEFKQKFYEFFNRQIMEHKENIDYDAVDNADFVEAYLKEQRKRERDGDAVTFCDLQLSNVILDLWFAGLVTTTHTLSWAITYALNYPETIEKVQRELDEVISSNRLITTSDKNELPYLSAFINETQRCANILPINVLHRTARDTVIRGYPIKQSTGVIAQISTVMLDEKVFPEPYQFNPDRFIENGKLKRIEELIPFSIGKRQCLGEGLARMELFLFLANFFNQFKICPSSEGLPSMSKNHDFSMKPKSFKVVLHSRFL</sequence>
<dbReference type="GO" id="GO:0005737">
    <property type="term" value="C:cytoplasm"/>
    <property type="evidence" value="ECO:0007669"/>
    <property type="project" value="TreeGrafter"/>
</dbReference>
<dbReference type="PRINTS" id="PR00463">
    <property type="entry name" value="EP450I"/>
</dbReference>
<evidence type="ECO:0000256" key="5">
    <source>
        <dbReference type="ARBA" id="ARBA00023004"/>
    </source>
</evidence>
<dbReference type="EMBL" id="CADEPM010000001">
    <property type="protein sequence ID" value="CAB3398364.1"/>
    <property type="molecule type" value="Genomic_DNA"/>
</dbReference>
<evidence type="ECO:0000256" key="8">
    <source>
        <dbReference type="RuleBase" id="RU000461"/>
    </source>
</evidence>
<dbReference type="InterPro" id="IPR017972">
    <property type="entry name" value="Cyt_P450_CS"/>
</dbReference>
<keyword evidence="3 7" id="KW-0479">Metal-binding</keyword>
<dbReference type="PROSITE" id="PS00086">
    <property type="entry name" value="CYTOCHROME_P450"/>
    <property type="match status" value="1"/>
</dbReference>
<keyword evidence="6 8" id="KW-0503">Monooxygenase</keyword>
<evidence type="ECO:0000256" key="2">
    <source>
        <dbReference type="ARBA" id="ARBA00010617"/>
    </source>
</evidence>
<dbReference type="CDD" id="cd20617">
    <property type="entry name" value="CYP1_2-like"/>
    <property type="match status" value="1"/>
</dbReference>
<dbReference type="AlphaFoldDB" id="A0A8S1E411"/>
<dbReference type="Pfam" id="PF00067">
    <property type="entry name" value="p450"/>
    <property type="match status" value="1"/>
</dbReference>
<dbReference type="GO" id="GO:0006082">
    <property type="term" value="P:organic acid metabolic process"/>
    <property type="evidence" value="ECO:0007669"/>
    <property type="project" value="TreeGrafter"/>
</dbReference>
<evidence type="ECO:0000256" key="6">
    <source>
        <dbReference type="ARBA" id="ARBA00023033"/>
    </source>
</evidence>
<feature type="binding site" description="axial binding residue" evidence="7">
    <location>
        <position position="438"/>
    </location>
    <ligand>
        <name>heme</name>
        <dbReference type="ChEBI" id="CHEBI:30413"/>
    </ligand>
    <ligandPart>
        <name>Fe</name>
        <dbReference type="ChEBI" id="CHEBI:18248"/>
    </ligandPart>
</feature>
<dbReference type="GO" id="GO:0005506">
    <property type="term" value="F:iron ion binding"/>
    <property type="evidence" value="ECO:0007669"/>
    <property type="project" value="InterPro"/>
</dbReference>
<keyword evidence="5 7" id="KW-0408">Iron</keyword>
<name>A0A8S1E411_9PELO</name>